<evidence type="ECO:0000256" key="1">
    <source>
        <dbReference type="SAM" id="Coils"/>
    </source>
</evidence>
<name>A0A0A9Z2M0_LYGHE</name>
<evidence type="ECO:0000313" key="3">
    <source>
        <dbReference type="EMBL" id="JAG39522.1"/>
    </source>
</evidence>
<keyword evidence="1" id="KW-0175">Coiled coil</keyword>
<sequence length="144" mass="16194">MTRELVHLRRQLNEANIHSKKLQLDRDELVEKNTVAIEQVKNLQRQVDHLHRMYNTTLDNLRCSSKVLNSHSTLLRTIMIKLQQLPPAPQGAQVDEVISLVQQCIDGSGSTDDTEGGGSSNSGTDIHTTTDHDTKECEKNNLIQ</sequence>
<dbReference type="EMBL" id="GBHO01004082">
    <property type="protein sequence ID" value="JAG39522.1"/>
    <property type="molecule type" value="Transcribed_RNA"/>
</dbReference>
<gene>
    <name evidence="3" type="primary">proS_13</name>
    <name evidence="3" type="ORF">CM83_2928</name>
</gene>
<organism evidence="3">
    <name type="scientific">Lygus hesperus</name>
    <name type="common">Western plant bug</name>
    <dbReference type="NCBI Taxonomy" id="30085"/>
    <lineage>
        <taxon>Eukaryota</taxon>
        <taxon>Metazoa</taxon>
        <taxon>Ecdysozoa</taxon>
        <taxon>Arthropoda</taxon>
        <taxon>Hexapoda</taxon>
        <taxon>Insecta</taxon>
        <taxon>Pterygota</taxon>
        <taxon>Neoptera</taxon>
        <taxon>Paraneoptera</taxon>
        <taxon>Hemiptera</taxon>
        <taxon>Heteroptera</taxon>
        <taxon>Panheteroptera</taxon>
        <taxon>Cimicomorpha</taxon>
        <taxon>Miridae</taxon>
        <taxon>Mirini</taxon>
        <taxon>Lygus</taxon>
    </lineage>
</organism>
<accession>A0A0A9Z2M0</accession>
<dbReference type="GO" id="GO:0016874">
    <property type="term" value="F:ligase activity"/>
    <property type="evidence" value="ECO:0007669"/>
    <property type="project" value="UniProtKB-KW"/>
</dbReference>
<evidence type="ECO:0000256" key="2">
    <source>
        <dbReference type="SAM" id="MobiDB-lite"/>
    </source>
</evidence>
<keyword evidence="3" id="KW-0436">Ligase</keyword>
<reference evidence="3" key="1">
    <citation type="journal article" date="2014" name="PLoS ONE">
        <title>Transcriptome-Based Identification of ABC Transporters in the Western Tarnished Plant Bug Lygus hesperus.</title>
        <authorList>
            <person name="Hull J.J."/>
            <person name="Chaney K."/>
            <person name="Geib S.M."/>
            <person name="Fabrick J.A."/>
            <person name="Brent C.S."/>
            <person name="Walsh D."/>
            <person name="Lavine L.C."/>
        </authorList>
    </citation>
    <scope>NUCLEOTIDE SEQUENCE</scope>
</reference>
<dbReference type="AlphaFoldDB" id="A0A0A9Z2M0"/>
<proteinExistence type="predicted"/>
<feature type="region of interest" description="Disordered" evidence="2">
    <location>
        <begin position="108"/>
        <end position="144"/>
    </location>
</feature>
<reference evidence="3" key="2">
    <citation type="submission" date="2014-07" db="EMBL/GenBank/DDBJ databases">
        <authorList>
            <person name="Hull J."/>
        </authorList>
    </citation>
    <scope>NUCLEOTIDE SEQUENCE</scope>
</reference>
<protein>
    <submittedName>
        <fullName evidence="3">Proline--tRNA ligase</fullName>
    </submittedName>
</protein>
<feature type="coiled-coil region" evidence="1">
    <location>
        <begin position="12"/>
        <end position="46"/>
    </location>
</feature>
<feature type="compositionally biased region" description="Basic and acidic residues" evidence="2">
    <location>
        <begin position="128"/>
        <end position="144"/>
    </location>
</feature>